<organism evidence="2 3">
    <name type="scientific">Nocardiopsis rhodophaea</name>
    <dbReference type="NCBI Taxonomy" id="280238"/>
    <lineage>
        <taxon>Bacteria</taxon>
        <taxon>Bacillati</taxon>
        <taxon>Actinomycetota</taxon>
        <taxon>Actinomycetes</taxon>
        <taxon>Streptosporangiales</taxon>
        <taxon>Nocardiopsidaceae</taxon>
        <taxon>Nocardiopsis</taxon>
    </lineage>
</organism>
<dbReference type="RefSeq" id="WP_344109505.1">
    <property type="nucleotide sequence ID" value="NZ_BAAAPC010000019.1"/>
</dbReference>
<sequence>MSPPTPPTQRRWFWEKFTPDDRQAGADLAALRRGLGRTAGAVPEMWRYYTTLNREGELRPELVAEHVALSLFGLHQQSQSARMHRPGIGVGDAGLALRNSEKYSSEAVDRRITMVATATSPTELIGHLRGLITLLSNAGQPLDYTRLHQDVRGWHYPESRDRIRQRWGGQYHNRHKRQEGASSDSAA</sequence>
<reference evidence="3" key="1">
    <citation type="journal article" date="2019" name="Int. J. Syst. Evol. Microbiol.">
        <title>The Global Catalogue of Microorganisms (GCM) 10K type strain sequencing project: providing services to taxonomists for standard genome sequencing and annotation.</title>
        <authorList>
            <consortium name="The Broad Institute Genomics Platform"/>
            <consortium name="The Broad Institute Genome Sequencing Center for Infectious Disease"/>
            <person name="Wu L."/>
            <person name="Ma J."/>
        </authorList>
    </citation>
    <scope>NUCLEOTIDE SEQUENCE [LARGE SCALE GENOMIC DNA]</scope>
    <source>
        <strain evidence="3">JCM 15313</strain>
    </source>
</reference>
<dbReference type="NCBIfam" id="TIGR02548">
    <property type="entry name" value="casB_cse2"/>
    <property type="match status" value="1"/>
</dbReference>
<name>A0ABP5EY91_9ACTN</name>
<dbReference type="Gene3D" id="1.10.520.40">
    <property type="entry name" value="CRISPR-associated protein Cse2"/>
    <property type="match status" value="1"/>
</dbReference>
<gene>
    <name evidence="2" type="ORF">GCM10009799_41420</name>
</gene>
<dbReference type="InterPro" id="IPR038287">
    <property type="entry name" value="Cse2_sf"/>
</dbReference>
<dbReference type="Pfam" id="PF09485">
    <property type="entry name" value="CRISPR_Cse2"/>
    <property type="match status" value="1"/>
</dbReference>
<proteinExistence type="predicted"/>
<protein>
    <recommendedName>
        <fullName evidence="4">Type I-E CRISPR-associated protein Cse2/CasB</fullName>
    </recommendedName>
</protein>
<accession>A0ABP5EY91</accession>
<evidence type="ECO:0000313" key="3">
    <source>
        <dbReference type="Proteomes" id="UP001501585"/>
    </source>
</evidence>
<dbReference type="EMBL" id="BAAAPC010000019">
    <property type="protein sequence ID" value="GAA2009289.1"/>
    <property type="molecule type" value="Genomic_DNA"/>
</dbReference>
<dbReference type="InterPro" id="IPR013382">
    <property type="entry name" value="CRISPR-assoc_prot_Cse2"/>
</dbReference>
<comment type="caution">
    <text evidence="2">The sequence shown here is derived from an EMBL/GenBank/DDBJ whole genome shotgun (WGS) entry which is preliminary data.</text>
</comment>
<evidence type="ECO:0000256" key="1">
    <source>
        <dbReference type="SAM" id="MobiDB-lite"/>
    </source>
</evidence>
<evidence type="ECO:0008006" key="4">
    <source>
        <dbReference type="Google" id="ProtNLM"/>
    </source>
</evidence>
<dbReference type="Proteomes" id="UP001501585">
    <property type="component" value="Unassembled WGS sequence"/>
</dbReference>
<dbReference type="CDD" id="cd09731">
    <property type="entry name" value="Cse2_I-E"/>
    <property type="match status" value="1"/>
</dbReference>
<feature type="region of interest" description="Disordered" evidence="1">
    <location>
        <begin position="165"/>
        <end position="187"/>
    </location>
</feature>
<keyword evidence="3" id="KW-1185">Reference proteome</keyword>
<evidence type="ECO:0000313" key="2">
    <source>
        <dbReference type="EMBL" id="GAA2009289.1"/>
    </source>
</evidence>